<dbReference type="EMBL" id="ANOH01000361">
    <property type="protein sequence ID" value="EMI53355.1"/>
    <property type="molecule type" value="Genomic_DNA"/>
</dbReference>
<dbReference type="AlphaFoldDB" id="M5TW02"/>
<name>M5TW02_9BACT</name>
<accession>M5TW02</accession>
<sequence>MTKSLPDILNSTPGLLADKPGSRAMSALKNRQRWLGIDRGISLFYCQLD</sequence>
<evidence type="ECO:0000313" key="2">
    <source>
        <dbReference type="Proteomes" id="UP000011885"/>
    </source>
</evidence>
<dbReference type="Proteomes" id="UP000011885">
    <property type="component" value="Unassembled WGS sequence"/>
</dbReference>
<comment type="caution">
    <text evidence="1">The sequence shown here is derived from an EMBL/GenBank/DDBJ whole genome shotgun (WGS) entry which is preliminary data.</text>
</comment>
<evidence type="ECO:0000313" key="1">
    <source>
        <dbReference type="EMBL" id="EMI53355.1"/>
    </source>
</evidence>
<gene>
    <name evidence="1" type="ORF">RSSM_05205</name>
</gene>
<keyword evidence="2" id="KW-1185">Reference proteome</keyword>
<proteinExistence type="predicted"/>
<organism evidence="1 2">
    <name type="scientific">Rhodopirellula sallentina SM41</name>
    <dbReference type="NCBI Taxonomy" id="1263870"/>
    <lineage>
        <taxon>Bacteria</taxon>
        <taxon>Pseudomonadati</taxon>
        <taxon>Planctomycetota</taxon>
        <taxon>Planctomycetia</taxon>
        <taxon>Pirellulales</taxon>
        <taxon>Pirellulaceae</taxon>
        <taxon>Rhodopirellula</taxon>
    </lineage>
</organism>
<reference evidence="1 2" key="1">
    <citation type="journal article" date="2013" name="Mar. Genomics">
        <title>Expression of sulfatases in Rhodopirellula baltica and the diversity of sulfatases in the genus Rhodopirellula.</title>
        <authorList>
            <person name="Wegner C.E."/>
            <person name="Richter-Heitmann T."/>
            <person name="Klindworth A."/>
            <person name="Klockow C."/>
            <person name="Richter M."/>
            <person name="Achstetter T."/>
            <person name="Glockner F.O."/>
            <person name="Harder J."/>
        </authorList>
    </citation>
    <scope>NUCLEOTIDE SEQUENCE [LARGE SCALE GENOMIC DNA]</scope>
    <source>
        <strain evidence="1 2">SM41</strain>
    </source>
</reference>
<protein>
    <submittedName>
        <fullName evidence="1">Uncharacterized protein</fullName>
    </submittedName>
</protein>
<dbReference type="PATRIC" id="fig|1263870.3.peg.5508"/>